<evidence type="ECO:0000256" key="12">
    <source>
        <dbReference type="SAM" id="MobiDB-lite"/>
    </source>
</evidence>
<dbReference type="Pfam" id="PF00441">
    <property type="entry name" value="Acyl-CoA_dh_1"/>
    <property type="match status" value="1"/>
</dbReference>
<dbReference type="InterPro" id="IPR050741">
    <property type="entry name" value="Acyl-CoA_dehydrogenase"/>
</dbReference>
<sequence>MVWLVLMVLPVLVVGLAARRAASFAWLWAGLAWLAALGWAADWVPALTVLAMAVFAAAMYVLRNPALRRRWLTAPVFALFRRALPTMSQTEKDALEAGTVWWEGELFAGRPDWAKLAALRWPQLSAEERAFVDNDTEELCRMVRDWDCTRRQDMPAEVWEFIRGRGFLGMIIPKEYGGKGFSALAHSEVITRLATRSSTPAVTVMVPNSLGPAELLLHYGTPEQKQRYLPGLASGREIPAFALTSPWAGSDAASIPDAGVVCRGQWNGAEVLGMRVSFDKRYITLAPVCTVFGLAFRLYDPERLLGGDEDVGITCALVPRDHPGVDIGRRHAPLDAVWMNGPVRGKGVFMPLEFIIGGPRMAGQGWRMLMECLAAGRSISLPGSNAGMQQLTARAVGAYARVRQQFKMPIGRFEGVEEALTRIGANTYLSDAARVLTAGALDLGEKPAVVSAIVKYHVTERARQTVNDGMDVIGGKGICLGPQNFLGRAYQQIPVGITVEGANILTRSLILFGQGAIRCHPWVLAEMDAARGGDLDAFDRALWGHAAYTASNAARALVMGLTGSHFVRVGADVAPETRRYYQQLTRFSAAFAFLADLSMGILGGALKRKEKLSARLGDILSLMYLASATLKRYEAEGRQDADAPLMHWAIWDCMFRIQLAFEGVIANFPNKLAAALLRRVVVFPLGHPYVVPSDQLGHQVAALLIEPSATRDRLTAAVHLPQDVDEPLGALEAALAATLAAEPVEARLRQAEREGRFSPGVLASGDVDEVWRRARDAGVIGAEEYALVERRNRLRDKVIRVDDFPLDFGLAEALGAAAAAGSPAGRTSASTPAPTSTPAP</sequence>
<evidence type="ECO:0000256" key="3">
    <source>
        <dbReference type="ARBA" id="ARBA00009347"/>
    </source>
</evidence>
<evidence type="ECO:0000256" key="8">
    <source>
        <dbReference type="ARBA" id="ARBA00022827"/>
    </source>
</evidence>
<dbReference type="EMBL" id="CP028339">
    <property type="protein sequence ID" value="AVR87736.1"/>
    <property type="molecule type" value="Genomic_DNA"/>
</dbReference>
<keyword evidence="9 17" id="KW-0560">Oxidoreductase</keyword>
<dbReference type="GO" id="GO:0070991">
    <property type="term" value="F:medium-chain fatty acyl-CoA dehydrogenase activity"/>
    <property type="evidence" value="ECO:0007669"/>
    <property type="project" value="UniProtKB-EC"/>
</dbReference>
<evidence type="ECO:0000256" key="11">
    <source>
        <dbReference type="ARBA" id="ARBA00049247"/>
    </source>
</evidence>
<feature type="domain" description="Acyl-CoA dehydrogenase/oxidase C-terminal" evidence="14">
    <location>
        <begin position="363"/>
        <end position="510"/>
    </location>
</feature>
<dbReference type="InterPro" id="IPR046373">
    <property type="entry name" value="Acyl-CoA_Oxase/DH_mid-dom_sf"/>
</dbReference>
<dbReference type="GO" id="GO:0050660">
    <property type="term" value="F:flavin adenine dinucleotide binding"/>
    <property type="evidence" value="ECO:0007669"/>
    <property type="project" value="InterPro"/>
</dbReference>
<feature type="compositionally biased region" description="Low complexity" evidence="12">
    <location>
        <begin position="819"/>
        <end position="834"/>
    </location>
</feature>
<dbReference type="Proteomes" id="UP000241885">
    <property type="component" value="Chromosome"/>
</dbReference>
<evidence type="ECO:0000259" key="15">
    <source>
        <dbReference type="Pfam" id="PF02771"/>
    </source>
</evidence>
<dbReference type="InterPro" id="IPR015396">
    <property type="entry name" value="FadE_C"/>
</dbReference>
<evidence type="ECO:0000256" key="10">
    <source>
        <dbReference type="ARBA" id="ARBA00047882"/>
    </source>
</evidence>
<evidence type="ECO:0000256" key="6">
    <source>
        <dbReference type="ARBA" id="ARBA00020144"/>
    </source>
</evidence>
<keyword evidence="18" id="KW-1185">Reference proteome</keyword>
<feature type="region of interest" description="Disordered" evidence="12">
    <location>
        <begin position="819"/>
        <end position="840"/>
    </location>
</feature>
<evidence type="ECO:0000256" key="1">
    <source>
        <dbReference type="ARBA" id="ARBA00001974"/>
    </source>
</evidence>
<protein>
    <recommendedName>
        <fullName evidence="6">Acyl-coenzyme A dehydrogenase</fullName>
        <ecNumber evidence="4">1.3.8.7</ecNumber>
        <ecNumber evidence="5">1.3.8.8</ecNumber>
    </recommendedName>
</protein>
<evidence type="ECO:0000256" key="4">
    <source>
        <dbReference type="ARBA" id="ARBA00012033"/>
    </source>
</evidence>
<dbReference type="UniPathway" id="UPA00659"/>
<dbReference type="SUPFAM" id="SSF56645">
    <property type="entry name" value="Acyl-CoA dehydrogenase NM domain-like"/>
    <property type="match status" value="1"/>
</dbReference>
<keyword evidence="13" id="KW-0812">Transmembrane</keyword>
<comment type="pathway">
    <text evidence="2">Lipid metabolism; fatty acid beta-oxidation.</text>
</comment>
<dbReference type="InterPro" id="IPR037069">
    <property type="entry name" value="AcylCoA_DH/ox_N_sf"/>
</dbReference>
<dbReference type="GO" id="GO:0033539">
    <property type="term" value="P:fatty acid beta-oxidation using acyl-CoA dehydrogenase"/>
    <property type="evidence" value="ECO:0007669"/>
    <property type="project" value="InterPro"/>
</dbReference>
<dbReference type="InterPro" id="IPR036250">
    <property type="entry name" value="AcylCo_DH-like_C"/>
</dbReference>
<dbReference type="Pfam" id="PF02771">
    <property type="entry name" value="Acyl-CoA_dh_N"/>
    <property type="match status" value="1"/>
</dbReference>
<evidence type="ECO:0000313" key="17">
    <source>
        <dbReference type="EMBL" id="AVR87736.1"/>
    </source>
</evidence>
<organism evidence="17 18">
    <name type="scientific">Thauera aromatica K172</name>
    <dbReference type="NCBI Taxonomy" id="44139"/>
    <lineage>
        <taxon>Bacteria</taxon>
        <taxon>Pseudomonadati</taxon>
        <taxon>Pseudomonadota</taxon>
        <taxon>Betaproteobacteria</taxon>
        <taxon>Rhodocyclales</taxon>
        <taxon>Zoogloeaceae</taxon>
        <taxon>Thauera</taxon>
    </lineage>
</organism>
<dbReference type="SUPFAM" id="SSF47203">
    <property type="entry name" value="Acyl-CoA dehydrogenase C-terminal domain-like"/>
    <property type="match status" value="1"/>
</dbReference>
<accession>A0A2R4BK86</accession>
<dbReference type="OrthoDB" id="9802447at2"/>
<reference evidence="17 18" key="1">
    <citation type="submission" date="2018-03" db="EMBL/GenBank/DDBJ databases">
        <title>Complete genome sequence of Thauera aromatica, a model organism for studying aromatic compound degradation under denitrifying conditions.</title>
        <authorList>
            <person name="Lo H.-Y."/>
            <person name="Goris T."/>
            <person name="Boll M."/>
            <person name="Mueller J.A."/>
        </authorList>
    </citation>
    <scope>NUCLEOTIDE SEQUENCE [LARGE SCALE GENOMIC DNA]</scope>
    <source>
        <strain evidence="17 18">K172</strain>
    </source>
</reference>
<dbReference type="EC" id="1.3.8.8" evidence="5"/>
<comment type="catalytic activity">
    <reaction evidence="10">
        <text>a medium-chain 2,3-saturated fatty acyl-CoA + oxidized [electron-transfer flavoprotein] + H(+) = a medium-chain (2E)-enoyl-CoA + reduced [electron-transfer flavoprotein]</text>
        <dbReference type="Rhea" id="RHEA:14477"/>
        <dbReference type="Rhea" id="RHEA-COMP:10685"/>
        <dbReference type="Rhea" id="RHEA-COMP:10686"/>
        <dbReference type="ChEBI" id="CHEBI:15378"/>
        <dbReference type="ChEBI" id="CHEBI:57692"/>
        <dbReference type="ChEBI" id="CHEBI:58307"/>
        <dbReference type="ChEBI" id="CHEBI:83723"/>
        <dbReference type="ChEBI" id="CHEBI:83726"/>
        <dbReference type="EC" id="1.3.8.7"/>
    </reaction>
</comment>
<evidence type="ECO:0000256" key="9">
    <source>
        <dbReference type="ARBA" id="ARBA00023002"/>
    </source>
</evidence>
<evidence type="ECO:0000256" key="13">
    <source>
        <dbReference type="SAM" id="Phobius"/>
    </source>
</evidence>
<dbReference type="NCBIfam" id="NF009586">
    <property type="entry name" value="PRK13026.1"/>
    <property type="match status" value="1"/>
</dbReference>
<keyword evidence="7" id="KW-0285">Flavoprotein</keyword>
<dbReference type="EC" id="1.3.8.7" evidence="4"/>
<evidence type="ECO:0000256" key="2">
    <source>
        <dbReference type="ARBA" id="ARBA00005005"/>
    </source>
</evidence>
<dbReference type="Pfam" id="PF09317">
    <property type="entry name" value="ACDH_C"/>
    <property type="match status" value="1"/>
</dbReference>
<feature type="domain" description="Acyl-CoA dehydrogenase C-terminal bacterial-type" evidence="16">
    <location>
        <begin position="517"/>
        <end position="804"/>
    </location>
</feature>
<dbReference type="Gene3D" id="2.40.110.10">
    <property type="entry name" value="Butyryl-CoA Dehydrogenase, subunit A, domain 2"/>
    <property type="match status" value="1"/>
</dbReference>
<dbReference type="NCBIfam" id="NF007000">
    <property type="entry name" value="PRK09463.1"/>
    <property type="match status" value="1"/>
</dbReference>
<dbReference type="InterPro" id="IPR009100">
    <property type="entry name" value="AcylCoA_DH/oxidase_NM_dom_sf"/>
</dbReference>
<comment type="cofactor">
    <cofactor evidence="1">
        <name>FAD</name>
        <dbReference type="ChEBI" id="CHEBI:57692"/>
    </cofactor>
</comment>
<keyword evidence="13" id="KW-1133">Transmembrane helix</keyword>
<comment type="similarity">
    <text evidence="3">Belongs to the acyl-CoA dehydrogenase family.</text>
</comment>
<keyword evidence="13" id="KW-0472">Membrane</keyword>
<evidence type="ECO:0000259" key="16">
    <source>
        <dbReference type="Pfam" id="PF09317"/>
    </source>
</evidence>
<evidence type="ECO:0000259" key="14">
    <source>
        <dbReference type="Pfam" id="PF00441"/>
    </source>
</evidence>
<feature type="transmembrane region" description="Helical" evidence="13">
    <location>
        <begin position="282"/>
        <end position="299"/>
    </location>
</feature>
<dbReference type="FunFam" id="1.20.140.10:FF:000009">
    <property type="entry name" value="Acyl-CoA dehydrogenase"/>
    <property type="match status" value="1"/>
</dbReference>
<evidence type="ECO:0000256" key="5">
    <source>
        <dbReference type="ARBA" id="ARBA00012040"/>
    </source>
</evidence>
<dbReference type="Gene3D" id="1.20.140.10">
    <property type="entry name" value="Butyryl-CoA Dehydrogenase, subunit A, domain 3"/>
    <property type="match status" value="1"/>
</dbReference>
<dbReference type="InterPro" id="IPR009075">
    <property type="entry name" value="AcylCo_DH/oxidase_C"/>
</dbReference>
<gene>
    <name evidence="17" type="ORF">Tharo_0794</name>
</gene>
<dbReference type="RefSeq" id="WP_107220072.1">
    <property type="nucleotide sequence ID" value="NZ_CP028339.1"/>
</dbReference>
<dbReference type="KEGG" id="tak:Tharo_0794"/>
<dbReference type="GO" id="GO:0005737">
    <property type="term" value="C:cytoplasm"/>
    <property type="evidence" value="ECO:0007669"/>
    <property type="project" value="TreeGrafter"/>
</dbReference>
<dbReference type="PANTHER" id="PTHR48083">
    <property type="entry name" value="MEDIUM-CHAIN SPECIFIC ACYL-COA DEHYDROGENASE, MITOCHONDRIAL-RELATED"/>
    <property type="match status" value="1"/>
</dbReference>
<feature type="transmembrane region" description="Helical" evidence="13">
    <location>
        <begin position="31"/>
        <end position="62"/>
    </location>
</feature>
<dbReference type="FunFam" id="1.10.540.10:FF:000004">
    <property type="entry name" value="Acyl-CoA dehydrogenase"/>
    <property type="match status" value="1"/>
</dbReference>
<proteinExistence type="inferred from homology"/>
<name>A0A2R4BK86_THAAR</name>
<dbReference type="AlphaFoldDB" id="A0A2R4BK86"/>
<keyword evidence="8" id="KW-0274">FAD</keyword>
<dbReference type="Gene3D" id="1.10.540.10">
    <property type="entry name" value="Acyl-CoA dehydrogenase/oxidase, N-terminal domain"/>
    <property type="match status" value="1"/>
</dbReference>
<feature type="domain" description="Acyl-CoA dehydrogenase/oxidase N-terminal" evidence="15">
    <location>
        <begin position="137"/>
        <end position="235"/>
    </location>
</feature>
<comment type="catalytic activity">
    <reaction evidence="11">
        <text>a long-chain 2,3-saturated fatty acyl-CoA + oxidized [electron-transfer flavoprotein] + H(+) = a long-chain (2E)-enoyl-CoA + reduced [electron-transfer flavoprotein]</text>
        <dbReference type="Rhea" id="RHEA:17721"/>
        <dbReference type="Rhea" id="RHEA-COMP:10685"/>
        <dbReference type="Rhea" id="RHEA-COMP:10686"/>
        <dbReference type="ChEBI" id="CHEBI:15378"/>
        <dbReference type="ChEBI" id="CHEBI:57692"/>
        <dbReference type="ChEBI" id="CHEBI:58307"/>
        <dbReference type="ChEBI" id="CHEBI:83721"/>
        <dbReference type="ChEBI" id="CHEBI:83727"/>
        <dbReference type="EC" id="1.3.8.8"/>
    </reaction>
</comment>
<dbReference type="PANTHER" id="PTHR48083:SF33">
    <property type="entry name" value="ACYL-COENZYME A DEHYDROGENASE"/>
    <property type="match status" value="1"/>
</dbReference>
<evidence type="ECO:0000313" key="18">
    <source>
        <dbReference type="Proteomes" id="UP000241885"/>
    </source>
</evidence>
<evidence type="ECO:0000256" key="7">
    <source>
        <dbReference type="ARBA" id="ARBA00022630"/>
    </source>
</evidence>
<dbReference type="InterPro" id="IPR013786">
    <property type="entry name" value="AcylCoA_DH/ox_N"/>
</dbReference>
<dbReference type="GO" id="GO:0004466">
    <property type="term" value="F:long-chain fatty acyl-CoA dehydrogenase activity"/>
    <property type="evidence" value="ECO:0007669"/>
    <property type="project" value="UniProtKB-EC"/>
</dbReference>